<comment type="subcellular location">
    <subcellularLocation>
        <location evidence="1">Membrane</location>
        <topology evidence="1">Multi-pass membrane protein</topology>
    </subcellularLocation>
</comment>
<keyword evidence="3 5" id="KW-1133">Transmembrane helix</keyword>
<keyword evidence="2 5" id="KW-0812">Transmembrane</keyword>
<dbReference type="PANTHER" id="PTHR33514:SF13">
    <property type="entry name" value="PROTEIN ABCI12, CHLOROPLASTIC"/>
    <property type="match status" value="1"/>
</dbReference>
<dbReference type="CDD" id="cd16914">
    <property type="entry name" value="EcfT"/>
    <property type="match status" value="1"/>
</dbReference>
<dbReference type="PANTHER" id="PTHR33514">
    <property type="entry name" value="PROTEIN ABCI12, CHLOROPLASTIC"/>
    <property type="match status" value="1"/>
</dbReference>
<organism evidence="6 7">
    <name type="scientific">Propionimicrobium lymphophilum ACS-093-V-SCH5</name>
    <dbReference type="NCBI Taxonomy" id="883161"/>
    <lineage>
        <taxon>Bacteria</taxon>
        <taxon>Bacillati</taxon>
        <taxon>Actinomycetota</taxon>
        <taxon>Actinomycetes</taxon>
        <taxon>Propionibacteriales</taxon>
        <taxon>Propionibacteriaceae</taxon>
        <taxon>Propionimicrobium</taxon>
    </lineage>
</organism>
<evidence type="ECO:0000313" key="6">
    <source>
        <dbReference type="EMBL" id="EPD32478.1"/>
    </source>
</evidence>
<evidence type="ECO:0000256" key="4">
    <source>
        <dbReference type="ARBA" id="ARBA00023136"/>
    </source>
</evidence>
<dbReference type="HOGENOM" id="CLU_056469_4_0_11"/>
<sequence length="201" mass="22046">MNELGIYRPGHSFLHRLPAGAKLVGLFVLAVVMWLVIRIWWLALVLLALVVVLYFGCGFKMKTVWRQIRPMVLILAFMLVANWIARDFAWSVGVVASICALVLAAALVTLTTKTLDMVETVVRFSRPLRRFGVDPERIGLAMALGIRCVPLVAGLARQVREAQIARGNLKSIRAFATPLLVSAIHSAGDMGDALIARGVDD</sequence>
<evidence type="ECO:0000256" key="3">
    <source>
        <dbReference type="ARBA" id="ARBA00022989"/>
    </source>
</evidence>
<dbReference type="STRING" id="883161.HMPREF9306_02050"/>
<gene>
    <name evidence="6" type="ORF">HMPREF9306_02050</name>
</gene>
<evidence type="ECO:0000256" key="1">
    <source>
        <dbReference type="ARBA" id="ARBA00004141"/>
    </source>
</evidence>
<dbReference type="InterPro" id="IPR003339">
    <property type="entry name" value="ABC/ECF_trnsptr_transmembrane"/>
</dbReference>
<protein>
    <recommendedName>
        <fullName evidence="8">Cobalt transport protein</fullName>
    </recommendedName>
</protein>
<feature type="transmembrane region" description="Helical" evidence="5">
    <location>
        <begin position="23"/>
        <end position="56"/>
    </location>
</feature>
<dbReference type="Proteomes" id="UP000014417">
    <property type="component" value="Unassembled WGS sequence"/>
</dbReference>
<dbReference type="EMBL" id="AGZR01000009">
    <property type="protein sequence ID" value="EPD32478.1"/>
    <property type="molecule type" value="Genomic_DNA"/>
</dbReference>
<name>S2VY67_9ACTN</name>
<dbReference type="RefSeq" id="WP_016456853.1">
    <property type="nucleotide sequence ID" value="NZ_KE150269.1"/>
</dbReference>
<reference evidence="6 7" key="1">
    <citation type="submission" date="2013-04" db="EMBL/GenBank/DDBJ databases">
        <title>The Genome Sequence of Propionimicrobium lymphophilum ACS-093-V-SCH5.</title>
        <authorList>
            <consortium name="The Broad Institute Genomics Platform"/>
            <person name="Earl A."/>
            <person name="Ward D."/>
            <person name="Feldgarden M."/>
            <person name="Gevers D."/>
            <person name="Saerens B."/>
            <person name="Vaneechoutte M."/>
            <person name="Walker B."/>
            <person name="Young S."/>
            <person name="Zeng Q."/>
            <person name="Gargeya S."/>
            <person name="Fitzgerald M."/>
            <person name="Haas B."/>
            <person name="Abouelleil A."/>
            <person name="Allen A.W."/>
            <person name="Alvarado L."/>
            <person name="Arachchi H.M."/>
            <person name="Berlin A.M."/>
            <person name="Chapman S.B."/>
            <person name="Gainer-Dewar J."/>
            <person name="Goldberg J."/>
            <person name="Griggs A."/>
            <person name="Gujja S."/>
            <person name="Hansen M."/>
            <person name="Howarth C."/>
            <person name="Imamovic A."/>
            <person name="Ireland A."/>
            <person name="Larimer J."/>
            <person name="McCowan C."/>
            <person name="Murphy C."/>
            <person name="Pearson M."/>
            <person name="Poon T.W."/>
            <person name="Priest M."/>
            <person name="Roberts A."/>
            <person name="Saif S."/>
            <person name="Shea T."/>
            <person name="Sisk P."/>
            <person name="Sykes S."/>
            <person name="Wortman J."/>
            <person name="Nusbaum C."/>
            <person name="Birren B."/>
        </authorList>
    </citation>
    <scope>NUCLEOTIDE SEQUENCE [LARGE SCALE GENOMIC DNA]</scope>
    <source>
        <strain evidence="6 7">ACS-093-V-SCH5</strain>
    </source>
</reference>
<dbReference type="GO" id="GO:0005886">
    <property type="term" value="C:plasma membrane"/>
    <property type="evidence" value="ECO:0007669"/>
    <property type="project" value="TreeGrafter"/>
</dbReference>
<dbReference type="PATRIC" id="fig|883161.3.peg.2041"/>
<accession>S2VY67</accession>
<comment type="caution">
    <text evidence="6">The sequence shown here is derived from an EMBL/GenBank/DDBJ whole genome shotgun (WGS) entry which is preliminary data.</text>
</comment>
<evidence type="ECO:0008006" key="8">
    <source>
        <dbReference type="Google" id="ProtNLM"/>
    </source>
</evidence>
<evidence type="ECO:0000256" key="5">
    <source>
        <dbReference type="SAM" id="Phobius"/>
    </source>
</evidence>
<feature type="transmembrane region" description="Helical" evidence="5">
    <location>
        <begin position="91"/>
        <end position="110"/>
    </location>
</feature>
<evidence type="ECO:0000256" key="2">
    <source>
        <dbReference type="ARBA" id="ARBA00022692"/>
    </source>
</evidence>
<evidence type="ECO:0000313" key="7">
    <source>
        <dbReference type="Proteomes" id="UP000014417"/>
    </source>
</evidence>
<keyword evidence="7" id="KW-1185">Reference proteome</keyword>
<proteinExistence type="predicted"/>
<dbReference type="Pfam" id="PF02361">
    <property type="entry name" value="CbiQ"/>
    <property type="match status" value="1"/>
</dbReference>
<dbReference type="OrthoDB" id="509049at2"/>
<keyword evidence="4 5" id="KW-0472">Membrane</keyword>
<dbReference type="AlphaFoldDB" id="S2VY67"/>
<feature type="transmembrane region" description="Helical" evidence="5">
    <location>
        <begin position="68"/>
        <end position="85"/>
    </location>
</feature>